<keyword evidence="3 6" id="KW-1133">Transmembrane helix</keyword>
<organism evidence="9 11">
    <name type="scientific">Bursaphelenchus xylophilus</name>
    <name type="common">Pinewood nematode worm</name>
    <name type="synonym">Aphelenchoides xylophilus</name>
    <dbReference type="NCBI Taxonomy" id="6326"/>
    <lineage>
        <taxon>Eukaryota</taxon>
        <taxon>Metazoa</taxon>
        <taxon>Ecdysozoa</taxon>
        <taxon>Nematoda</taxon>
        <taxon>Chromadorea</taxon>
        <taxon>Rhabditida</taxon>
        <taxon>Tylenchina</taxon>
        <taxon>Tylenchomorpha</taxon>
        <taxon>Aphelenchoidea</taxon>
        <taxon>Aphelenchoididae</taxon>
        <taxon>Bursaphelenchus</taxon>
    </lineage>
</organism>
<sequence>MIPSDVCEESSRFSNNVALRFTELLTAGISMYGLYLLLRITKRPSCFAVHKNFQILLYNIGISIFIEFSTGVVSNLFAFFRSFIYTGHCENVYTVWLSVLLKWPLIWMVSTMSLFHVAMLLERVFASFCKESYERMGCSTGVVLCAAVWILTFLLNYDHNLSTTYKMIMPYCITMTPQNAERMFYLWLFLLPVELITTAGDFLLRHVNNTGRSEIIVGQYSLGRSYQMQENYLTGKLVFPVTMVHSTFYTIYLLLSILARILQLRVQDRVNVIIMIIYIHNVMQLTIVMSMARYIKKVDEFEGRSEIREIRMKREESTEIYFDYLHKQMDGRFWGFPKKNVVMPV</sequence>
<dbReference type="InterPro" id="IPR051080">
    <property type="entry name" value="Nematode_rcpt-like_serp_alpha"/>
</dbReference>
<evidence type="ECO:0000256" key="5">
    <source>
        <dbReference type="ARBA" id="ARBA00037994"/>
    </source>
</evidence>
<feature type="transmembrane region" description="Helical" evidence="6">
    <location>
        <begin position="184"/>
        <end position="204"/>
    </location>
</feature>
<dbReference type="OrthoDB" id="5856457at2759"/>
<reference evidence="11" key="1">
    <citation type="submission" date="2016-11" db="UniProtKB">
        <authorList>
            <consortium name="WormBaseParasite"/>
        </authorList>
    </citation>
    <scope>IDENTIFICATION</scope>
</reference>
<dbReference type="GO" id="GO:0016020">
    <property type="term" value="C:membrane"/>
    <property type="evidence" value="ECO:0007669"/>
    <property type="project" value="UniProtKB-SubCell"/>
</dbReference>
<name>A0A1I7SC86_BURXY</name>
<feature type="transmembrane region" description="Helical" evidence="6">
    <location>
        <begin position="237"/>
        <end position="261"/>
    </location>
</feature>
<dbReference type="Proteomes" id="UP000095284">
    <property type="component" value="Unplaced"/>
</dbReference>
<evidence type="ECO:0000313" key="7">
    <source>
        <dbReference type="EMBL" id="CAD5214273.1"/>
    </source>
</evidence>
<accession>A0A1I7SC86</accession>
<dbReference type="WBParaSite" id="BXY_1063700.1">
    <property type="protein sequence ID" value="BXY_1063700.1"/>
    <property type="gene ID" value="BXY_1063700"/>
</dbReference>
<protein>
    <submittedName>
        <fullName evidence="7">(pine wood nematode) hypothetical protein</fullName>
    </submittedName>
</protein>
<reference evidence="8" key="2">
    <citation type="submission" date="2020-08" db="EMBL/GenBank/DDBJ databases">
        <authorList>
            <person name="Kikuchi T."/>
        </authorList>
    </citation>
    <scope>NUCLEOTIDE SEQUENCE</scope>
    <source>
        <strain evidence="7">Ka4C1</strain>
    </source>
</reference>
<evidence type="ECO:0000256" key="2">
    <source>
        <dbReference type="ARBA" id="ARBA00022692"/>
    </source>
</evidence>
<feature type="transmembrane region" description="Helical" evidence="6">
    <location>
        <begin position="137"/>
        <end position="157"/>
    </location>
</feature>
<dbReference type="Proteomes" id="UP000582659">
    <property type="component" value="Unassembled WGS sequence"/>
</dbReference>
<keyword evidence="4 6" id="KW-0472">Membrane</keyword>
<evidence type="ECO:0000313" key="10">
    <source>
        <dbReference type="Proteomes" id="UP000659654"/>
    </source>
</evidence>
<dbReference type="EMBL" id="CAJFDI010000002">
    <property type="protein sequence ID" value="CAD5214273.1"/>
    <property type="molecule type" value="Genomic_DNA"/>
</dbReference>
<evidence type="ECO:0000256" key="1">
    <source>
        <dbReference type="ARBA" id="ARBA00004141"/>
    </source>
</evidence>
<dbReference type="PANTHER" id="PTHR31357">
    <property type="entry name" value="SERPENTINE RECEPTOR CLASS ALPHA-10"/>
    <property type="match status" value="1"/>
</dbReference>
<keyword evidence="10" id="KW-1185">Reference proteome</keyword>
<evidence type="ECO:0000256" key="6">
    <source>
        <dbReference type="SAM" id="Phobius"/>
    </source>
</evidence>
<comment type="subcellular location">
    <subcellularLocation>
        <location evidence="1">Membrane</location>
        <topology evidence="1">Multi-pass membrane protein</topology>
    </subcellularLocation>
</comment>
<dbReference type="InterPro" id="IPR019408">
    <property type="entry name" value="7TM_GPCR_serpentine_rcpt_Srab"/>
</dbReference>
<feature type="transmembrane region" description="Helical" evidence="6">
    <location>
        <begin position="18"/>
        <end position="38"/>
    </location>
</feature>
<evidence type="ECO:0000313" key="8">
    <source>
        <dbReference type="EMBL" id="CAG9094561.1"/>
    </source>
</evidence>
<dbReference type="AlphaFoldDB" id="A0A1I7SC86"/>
<evidence type="ECO:0000313" key="9">
    <source>
        <dbReference type="Proteomes" id="UP000095284"/>
    </source>
</evidence>
<feature type="transmembrane region" description="Helical" evidence="6">
    <location>
        <begin position="105"/>
        <end position="125"/>
    </location>
</feature>
<evidence type="ECO:0000256" key="4">
    <source>
        <dbReference type="ARBA" id="ARBA00023136"/>
    </source>
</evidence>
<keyword evidence="2 6" id="KW-0812">Transmembrane</keyword>
<proteinExistence type="inferred from homology"/>
<comment type="similarity">
    <text evidence="5">Belongs to the nematode receptor-like protein sra family.</text>
</comment>
<evidence type="ECO:0000256" key="3">
    <source>
        <dbReference type="ARBA" id="ARBA00022989"/>
    </source>
</evidence>
<dbReference type="EMBL" id="CAJFCV020000002">
    <property type="protein sequence ID" value="CAG9094561.1"/>
    <property type="molecule type" value="Genomic_DNA"/>
</dbReference>
<feature type="transmembrane region" description="Helical" evidence="6">
    <location>
        <begin position="58"/>
        <end position="85"/>
    </location>
</feature>
<gene>
    <name evidence="7" type="ORF">BXYJ_LOCUS3447</name>
</gene>
<dbReference type="Pfam" id="PF10292">
    <property type="entry name" value="7TM_GPCR_Srab"/>
    <property type="match status" value="1"/>
</dbReference>
<feature type="transmembrane region" description="Helical" evidence="6">
    <location>
        <begin position="273"/>
        <end position="295"/>
    </location>
</feature>
<evidence type="ECO:0000313" key="11">
    <source>
        <dbReference type="WBParaSite" id="BXY_1063700.1"/>
    </source>
</evidence>
<dbReference type="GO" id="GO:0004984">
    <property type="term" value="F:olfactory receptor activity"/>
    <property type="evidence" value="ECO:0007669"/>
    <property type="project" value="TreeGrafter"/>
</dbReference>
<dbReference type="PANTHER" id="PTHR31357:SF5">
    <property type="entry name" value="SERPENTINE RECEPTOR CLASS ALPHA-1-RELATED"/>
    <property type="match status" value="1"/>
</dbReference>
<dbReference type="Proteomes" id="UP000659654">
    <property type="component" value="Unassembled WGS sequence"/>
</dbReference>